<dbReference type="AlphaFoldDB" id="A0A2K8UBJ0"/>
<dbReference type="Gene3D" id="3.30.1420.10">
    <property type="match status" value="1"/>
</dbReference>
<dbReference type="PIRSF" id="PIRSF006223">
    <property type="entry name" value="DsrC_TusE"/>
    <property type="match status" value="1"/>
</dbReference>
<dbReference type="Proteomes" id="UP000232638">
    <property type="component" value="Chromosome"/>
</dbReference>
<dbReference type="InterPro" id="IPR043163">
    <property type="entry name" value="DsrC-like_N"/>
</dbReference>
<dbReference type="GO" id="GO:0016740">
    <property type="term" value="F:transferase activity"/>
    <property type="evidence" value="ECO:0007669"/>
    <property type="project" value="UniProtKB-KW"/>
</dbReference>
<keyword evidence="6" id="KW-1185">Reference proteome</keyword>
<dbReference type="EMBL" id="CP020370">
    <property type="protein sequence ID" value="AUB82789.1"/>
    <property type="molecule type" value="Genomic_DNA"/>
</dbReference>
<dbReference type="PANTHER" id="PTHR37010:SF1">
    <property type="entry name" value="SULFURTRANSFERASE TUSE"/>
    <property type="match status" value="1"/>
</dbReference>
<reference evidence="5 6" key="1">
    <citation type="submission" date="2017-03" db="EMBL/GenBank/DDBJ databases">
        <title>Complete genome sequence of Candidatus 'Thiodictyon syntrophicum' sp. nov. strain Cad16T, a photolithoautotroph purple sulfur bacterium isolated from an alpine meromictic lake.</title>
        <authorList>
            <person name="Luedin S.M."/>
            <person name="Pothier J.F."/>
            <person name="Danza F."/>
            <person name="Storelli N."/>
            <person name="Wittwer M."/>
            <person name="Tonolla M."/>
        </authorList>
    </citation>
    <scope>NUCLEOTIDE SEQUENCE [LARGE SCALE GENOMIC DNA]</scope>
    <source>
        <strain evidence="5 6">Cad16T</strain>
    </source>
</reference>
<evidence type="ECO:0000313" key="6">
    <source>
        <dbReference type="Proteomes" id="UP000232638"/>
    </source>
</evidence>
<evidence type="ECO:0000256" key="1">
    <source>
        <dbReference type="ARBA" id="ARBA00004496"/>
    </source>
</evidence>
<dbReference type="InterPro" id="IPR025526">
    <property type="entry name" value="DsrC-like_dom_sf"/>
</dbReference>
<evidence type="ECO:0000256" key="4">
    <source>
        <dbReference type="PIRSR" id="PIRSR006223-50"/>
    </source>
</evidence>
<dbReference type="Gene3D" id="1.10.10.370">
    <property type="entry name" value="DsrC-like protein, C-terminal domain"/>
    <property type="match status" value="1"/>
</dbReference>
<dbReference type="PANTHER" id="PTHR37010">
    <property type="entry name" value="SULFURTRANSFERASE TUSE"/>
    <property type="match status" value="1"/>
</dbReference>
<comment type="subcellular location">
    <subcellularLocation>
        <location evidence="1">Cytoplasm</location>
    </subcellularLocation>
</comment>
<dbReference type="EC" id="2.8.1.-" evidence="3"/>
<keyword evidence="2" id="KW-0963">Cytoplasm</keyword>
<dbReference type="GO" id="GO:0097163">
    <property type="term" value="F:sulfur carrier activity"/>
    <property type="evidence" value="ECO:0007669"/>
    <property type="project" value="TreeGrafter"/>
</dbReference>
<dbReference type="RefSeq" id="WP_100920496.1">
    <property type="nucleotide sequence ID" value="NZ_CP020370.1"/>
</dbReference>
<sequence length="101" mass="11203">MSTAVLKVPVDGEGFLVDRDDWSEEIAAALARGDGFELTQQVRDFINEARAMYEQDGVVPPLRIFAKKQGVTTKDLYEIFKKGPMKLICKWGGLPKPTGCV</sequence>
<dbReference type="Pfam" id="PF04358">
    <property type="entry name" value="DsrC"/>
    <property type="match status" value="1"/>
</dbReference>
<dbReference type="KEGG" id="tsy:THSYN_18820"/>
<feature type="active site" description="Cysteine persulfide intermediate" evidence="4">
    <location>
        <position position="100"/>
    </location>
</feature>
<proteinExistence type="inferred from homology"/>
<accession>A0A2K8UBJ0</accession>
<name>A0A2K8UBJ0_9GAMM</name>
<dbReference type="InterPro" id="IPR042072">
    <property type="entry name" value="DsrC-like_C"/>
</dbReference>
<dbReference type="GO" id="GO:0005737">
    <property type="term" value="C:cytoplasm"/>
    <property type="evidence" value="ECO:0007669"/>
    <property type="project" value="UniProtKB-SubCell"/>
</dbReference>
<dbReference type="OrthoDB" id="9786347at2"/>
<dbReference type="GO" id="GO:0002143">
    <property type="term" value="P:tRNA wobble position uridine thiolation"/>
    <property type="evidence" value="ECO:0007669"/>
    <property type="project" value="TreeGrafter"/>
</dbReference>
<dbReference type="InterPro" id="IPR007453">
    <property type="entry name" value="DsrC/TusE"/>
</dbReference>
<comment type="similarity">
    <text evidence="3">Belongs to the dsrC/tusE family.</text>
</comment>
<organism evidence="5 6">
    <name type="scientific">Candidatus Thiodictyon syntrophicum</name>
    <dbReference type="NCBI Taxonomy" id="1166950"/>
    <lineage>
        <taxon>Bacteria</taxon>
        <taxon>Pseudomonadati</taxon>
        <taxon>Pseudomonadota</taxon>
        <taxon>Gammaproteobacteria</taxon>
        <taxon>Chromatiales</taxon>
        <taxon>Chromatiaceae</taxon>
        <taxon>Thiodictyon</taxon>
    </lineage>
</organism>
<keyword evidence="3 5" id="KW-0808">Transferase</keyword>
<dbReference type="NCBIfam" id="TIGR03342">
    <property type="entry name" value="dsrC_tusE_dsvC"/>
    <property type="match status" value="1"/>
</dbReference>
<dbReference type="SUPFAM" id="SSF69721">
    <property type="entry name" value="DsrC, the gamma subunit of dissimilatory sulfite reductase"/>
    <property type="match status" value="1"/>
</dbReference>
<protein>
    <recommendedName>
        <fullName evidence="3">Sulfurtransferase</fullName>
        <ecNumber evidence="3">2.8.1.-</ecNumber>
    </recommendedName>
</protein>
<evidence type="ECO:0000256" key="2">
    <source>
        <dbReference type="ARBA" id="ARBA00022490"/>
    </source>
</evidence>
<gene>
    <name evidence="5" type="ORF">THSYN_18820</name>
</gene>
<evidence type="ECO:0000313" key="5">
    <source>
        <dbReference type="EMBL" id="AUB82789.1"/>
    </source>
</evidence>
<comment type="function">
    <text evidence="3">Part of a sulfur-relay system.</text>
</comment>
<evidence type="ECO:0000256" key="3">
    <source>
        <dbReference type="PIRNR" id="PIRNR006223"/>
    </source>
</evidence>